<keyword evidence="1" id="KW-0812">Transmembrane</keyword>
<protein>
    <recommendedName>
        <fullName evidence="2">SAM-dependent MTase TRM10-type domain-containing protein</fullName>
    </recommendedName>
</protein>
<evidence type="ECO:0000313" key="4">
    <source>
        <dbReference type="Proteomes" id="UP000231501"/>
    </source>
</evidence>
<keyword evidence="1" id="KW-0472">Membrane</keyword>
<feature type="transmembrane region" description="Helical" evidence="1">
    <location>
        <begin position="32"/>
        <end position="52"/>
    </location>
</feature>
<keyword evidence="4" id="KW-1185">Reference proteome</keyword>
<comment type="caution">
    <text evidence="3">The sequence shown here is derived from an EMBL/GenBank/DDBJ whole genome shotgun (WGS) entry which is preliminary data.</text>
</comment>
<keyword evidence="1" id="KW-1133">Transmembrane helix</keyword>
<organism evidence="3 4">
    <name type="scientific">Roseateles chitinivorans</name>
    <dbReference type="NCBI Taxonomy" id="2917965"/>
    <lineage>
        <taxon>Bacteria</taxon>
        <taxon>Pseudomonadati</taxon>
        <taxon>Pseudomonadota</taxon>
        <taxon>Betaproteobacteria</taxon>
        <taxon>Burkholderiales</taxon>
        <taxon>Sphaerotilaceae</taxon>
        <taxon>Roseateles</taxon>
    </lineage>
</organism>
<sequence length="86" mass="9938">MKQEMKDIVTELATRTAPAGGLTLASAPWWQHVNWVAVGSGVLVVLQILYLLRKWWREESDWGQKLKRRFSRRPVATDTADMELDE</sequence>
<dbReference type="InterPro" id="IPR028564">
    <property type="entry name" value="MT_TRM10-typ"/>
</dbReference>
<accession>A0A2G9C6U0</accession>
<dbReference type="AlphaFoldDB" id="A0A2G9C6U0"/>
<gene>
    <name evidence="3" type="ORF">CS062_16210</name>
</gene>
<evidence type="ECO:0000313" key="3">
    <source>
        <dbReference type="EMBL" id="PIM52097.1"/>
    </source>
</evidence>
<name>A0A2G9C6U0_9BURK</name>
<evidence type="ECO:0000259" key="2">
    <source>
        <dbReference type="PROSITE" id="PS51675"/>
    </source>
</evidence>
<dbReference type="EMBL" id="PEOG01000045">
    <property type="protein sequence ID" value="PIM52097.1"/>
    <property type="molecule type" value="Genomic_DNA"/>
</dbReference>
<proteinExistence type="predicted"/>
<dbReference type="Proteomes" id="UP000231501">
    <property type="component" value="Unassembled WGS sequence"/>
</dbReference>
<dbReference type="PROSITE" id="PS51675">
    <property type="entry name" value="SAM_MT_TRM10"/>
    <property type="match status" value="1"/>
</dbReference>
<evidence type="ECO:0000256" key="1">
    <source>
        <dbReference type="SAM" id="Phobius"/>
    </source>
</evidence>
<dbReference type="RefSeq" id="WP_099862650.1">
    <property type="nucleotide sequence ID" value="NZ_PEOG01000045.1"/>
</dbReference>
<reference evidence="3 4" key="1">
    <citation type="submission" date="2017-11" db="EMBL/GenBank/DDBJ databases">
        <title>Draft genome sequence of Mitsuaria sp. HWN-4.</title>
        <authorList>
            <person name="Gundlapally S.R."/>
        </authorList>
    </citation>
    <scope>NUCLEOTIDE SEQUENCE [LARGE SCALE GENOMIC DNA]</scope>
    <source>
        <strain evidence="3 4">HWN-4</strain>
    </source>
</reference>
<feature type="domain" description="SAM-dependent MTase TRM10-type" evidence="2">
    <location>
        <begin position="1"/>
        <end position="77"/>
    </location>
</feature>
<dbReference type="OrthoDB" id="8857166at2"/>